<name>A0ABV8MR85_9NEIS</name>
<comment type="similarity">
    <text evidence="1">Belongs to the LysR transcriptional regulatory family.</text>
</comment>
<evidence type="ECO:0000259" key="5">
    <source>
        <dbReference type="PROSITE" id="PS50931"/>
    </source>
</evidence>
<dbReference type="CDD" id="cd08422">
    <property type="entry name" value="PBP2_CrgA_like"/>
    <property type="match status" value="1"/>
</dbReference>
<evidence type="ECO:0000256" key="4">
    <source>
        <dbReference type="ARBA" id="ARBA00023163"/>
    </source>
</evidence>
<dbReference type="Gene3D" id="1.10.10.10">
    <property type="entry name" value="Winged helix-like DNA-binding domain superfamily/Winged helix DNA-binding domain"/>
    <property type="match status" value="1"/>
</dbReference>
<dbReference type="Pfam" id="PF00126">
    <property type="entry name" value="HTH_1"/>
    <property type="match status" value="1"/>
</dbReference>
<dbReference type="InterPro" id="IPR000847">
    <property type="entry name" value="LysR_HTH_N"/>
</dbReference>
<dbReference type="PANTHER" id="PTHR30537:SF35">
    <property type="entry name" value="TRANSCRIPTIONAL REGULATORY PROTEIN"/>
    <property type="match status" value="1"/>
</dbReference>
<proteinExistence type="inferred from homology"/>
<evidence type="ECO:0000256" key="2">
    <source>
        <dbReference type="ARBA" id="ARBA00023015"/>
    </source>
</evidence>
<evidence type="ECO:0000313" key="6">
    <source>
        <dbReference type="EMBL" id="MFC4159740.1"/>
    </source>
</evidence>
<dbReference type="InterPro" id="IPR036388">
    <property type="entry name" value="WH-like_DNA-bd_sf"/>
</dbReference>
<dbReference type="InterPro" id="IPR058163">
    <property type="entry name" value="LysR-type_TF_proteobact-type"/>
</dbReference>
<dbReference type="SUPFAM" id="SSF53850">
    <property type="entry name" value="Periplasmic binding protein-like II"/>
    <property type="match status" value="1"/>
</dbReference>
<dbReference type="PANTHER" id="PTHR30537">
    <property type="entry name" value="HTH-TYPE TRANSCRIPTIONAL REGULATOR"/>
    <property type="match status" value="1"/>
</dbReference>
<dbReference type="Gene3D" id="3.40.190.290">
    <property type="match status" value="1"/>
</dbReference>
<dbReference type="EMBL" id="JBHSBU010000001">
    <property type="protein sequence ID" value="MFC4159740.1"/>
    <property type="molecule type" value="Genomic_DNA"/>
</dbReference>
<keyword evidence="7" id="KW-1185">Reference proteome</keyword>
<evidence type="ECO:0000313" key="7">
    <source>
        <dbReference type="Proteomes" id="UP001595791"/>
    </source>
</evidence>
<accession>A0ABV8MR85</accession>
<keyword evidence="2" id="KW-0805">Transcription regulation</keyword>
<reference evidence="7" key="1">
    <citation type="journal article" date="2019" name="Int. J. Syst. Evol. Microbiol.">
        <title>The Global Catalogue of Microorganisms (GCM) 10K type strain sequencing project: providing services to taxonomists for standard genome sequencing and annotation.</title>
        <authorList>
            <consortium name="The Broad Institute Genomics Platform"/>
            <consortium name="The Broad Institute Genome Sequencing Center for Infectious Disease"/>
            <person name="Wu L."/>
            <person name="Ma J."/>
        </authorList>
    </citation>
    <scope>NUCLEOTIDE SEQUENCE [LARGE SCALE GENOMIC DNA]</scope>
    <source>
        <strain evidence="7">LMG 29894</strain>
    </source>
</reference>
<dbReference type="Pfam" id="PF03466">
    <property type="entry name" value="LysR_substrate"/>
    <property type="match status" value="1"/>
</dbReference>
<dbReference type="Proteomes" id="UP001595791">
    <property type="component" value="Unassembled WGS sequence"/>
</dbReference>
<comment type="caution">
    <text evidence="6">The sequence shown here is derived from an EMBL/GenBank/DDBJ whole genome shotgun (WGS) entry which is preliminary data.</text>
</comment>
<protein>
    <submittedName>
        <fullName evidence="6">LysR substrate-binding domain-containing protein</fullName>
    </submittedName>
</protein>
<dbReference type="PROSITE" id="PS50931">
    <property type="entry name" value="HTH_LYSR"/>
    <property type="match status" value="1"/>
</dbReference>
<dbReference type="InterPro" id="IPR036390">
    <property type="entry name" value="WH_DNA-bd_sf"/>
</dbReference>
<dbReference type="SUPFAM" id="SSF46785">
    <property type="entry name" value="Winged helix' DNA-binding domain"/>
    <property type="match status" value="1"/>
</dbReference>
<organism evidence="6 7">
    <name type="scientific">Chitinimonas lacunae</name>
    <dbReference type="NCBI Taxonomy" id="1963018"/>
    <lineage>
        <taxon>Bacteria</taxon>
        <taxon>Pseudomonadati</taxon>
        <taxon>Pseudomonadota</taxon>
        <taxon>Betaproteobacteria</taxon>
        <taxon>Neisseriales</taxon>
        <taxon>Chitinibacteraceae</taxon>
        <taxon>Chitinimonas</taxon>
    </lineage>
</organism>
<feature type="domain" description="HTH lysR-type" evidence="5">
    <location>
        <begin position="5"/>
        <end position="62"/>
    </location>
</feature>
<dbReference type="RefSeq" id="WP_378163824.1">
    <property type="nucleotide sequence ID" value="NZ_JBHSBU010000001.1"/>
</dbReference>
<keyword evidence="3" id="KW-0238">DNA-binding</keyword>
<dbReference type="InterPro" id="IPR005119">
    <property type="entry name" value="LysR_subst-bd"/>
</dbReference>
<gene>
    <name evidence="6" type="ORF">ACFOW7_10310</name>
</gene>
<sequence length="321" mass="36222">MQDKTRFDWAMAFLQVVEQGGFTAAAAQAGLSKTQLSKQVAQLERSLGAQLLYRTTRSLRPTEAGLVYLDYCRRLRATWQESEQALAGLREEVTGRLRITAPTSFGPYFMAEMLMAFRQRYPLVELSLDLDRTPVDLVAQGFDLALRLSRGIDERLVARPLGVLRDWVVASPQLLIGRDYPERPAALAGWPCLVNSHFKEPNRWLFSRDGEPHPVEVQAWFAVNDYMMMRQLALLHAGVTRLPSYLVERDVAEGRLVRLLEGFELPSLPLYLAYPYRQPQPPKLRALVAFIEDWFADPARRTPVRQGKTAGGVIAPPAVTG</sequence>
<evidence type="ECO:0000256" key="3">
    <source>
        <dbReference type="ARBA" id="ARBA00023125"/>
    </source>
</evidence>
<evidence type="ECO:0000256" key="1">
    <source>
        <dbReference type="ARBA" id="ARBA00009437"/>
    </source>
</evidence>
<keyword evidence="4" id="KW-0804">Transcription</keyword>